<name>A0AA39XB60_9PEZI</name>
<organism evidence="2 3">
    <name type="scientific">Bombardia bombarda</name>
    <dbReference type="NCBI Taxonomy" id="252184"/>
    <lineage>
        <taxon>Eukaryota</taxon>
        <taxon>Fungi</taxon>
        <taxon>Dikarya</taxon>
        <taxon>Ascomycota</taxon>
        <taxon>Pezizomycotina</taxon>
        <taxon>Sordariomycetes</taxon>
        <taxon>Sordariomycetidae</taxon>
        <taxon>Sordariales</taxon>
        <taxon>Lasiosphaeriaceae</taxon>
        <taxon>Bombardia</taxon>
    </lineage>
</organism>
<keyword evidence="3" id="KW-1185">Reference proteome</keyword>
<dbReference type="Proteomes" id="UP001174934">
    <property type="component" value="Unassembled WGS sequence"/>
</dbReference>
<evidence type="ECO:0000259" key="1">
    <source>
        <dbReference type="Pfam" id="PF21962"/>
    </source>
</evidence>
<comment type="caution">
    <text evidence="2">The sequence shown here is derived from an EMBL/GenBank/DDBJ whole genome shotgun (WGS) entry which is preliminary data.</text>
</comment>
<evidence type="ECO:0000313" key="3">
    <source>
        <dbReference type="Proteomes" id="UP001174934"/>
    </source>
</evidence>
<dbReference type="Pfam" id="PF21962">
    <property type="entry name" value="DUF6924"/>
    <property type="match status" value="1"/>
</dbReference>
<dbReference type="EMBL" id="JAULSR010000002">
    <property type="protein sequence ID" value="KAK0630490.1"/>
    <property type="molecule type" value="Genomic_DNA"/>
</dbReference>
<protein>
    <recommendedName>
        <fullName evidence="1">DUF6924 domain-containing protein</fullName>
    </recommendedName>
</protein>
<dbReference type="InterPro" id="IPR053832">
    <property type="entry name" value="DUF6924"/>
</dbReference>
<accession>A0AA39XB60</accession>
<reference evidence="2" key="1">
    <citation type="submission" date="2023-06" db="EMBL/GenBank/DDBJ databases">
        <title>Genome-scale phylogeny and comparative genomics of the fungal order Sordariales.</title>
        <authorList>
            <consortium name="Lawrence Berkeley National Laboratory"/>
            <person name="Hensen N."/>
            <person name="Bonometti L."/>
            <person name="Westerberg I."/>
            <person name="Brannstrom I.O."/>
            <person name="Guillou S."/>
            <person name="Cros-Aarteil S."/>
            <person name="Calhoun S."/>
            <person name="Haridas S."/>
            <person name="Kuo A."/>
            <person name="Mondo S."/>
            <person name="Pangilinan J."/>
            <person name="Riley R."/>
            <person name="LaButti K."/>
            <person name="Andreopoulos B."/>
            <person name="Lipzen A."/>
            <person name="Chen C."/>
            <person name="Yanf M."/>
            <person name="Daum C."/>
            <person name="Ng V."/>
            <person name="Clum A."/>
            <person name="Steindorff A."/>
            <person name="Ohm R."/>
            <person name="Martin F."/>
            <person name="Silar P."/>
            <person name="Natvig D."/>
            <person name="Lalanne C."/>
            <person name="Gautier V."/>
            <person name="Ament-velasquez S.L."/>
            <person name="Kruys A."/>
            <person name="Hutchinson M.I."/>
            <person name="Powell A.J."/>
            <person name="Barry K."/>
            <person name="Miller A.N."/>
            <person name="Grigoriev I.V."/>
            <person name="Debuchy R."/>
            <person name="Gladieux P."/>
            <person name="Thoren M.H."/>
            <person name="Johannesson H."/>
        </authorList>
    </citation>
    <scope>NUCLEOTIDE SEQUENCE</scope>
    <source>
        <strain evidence="2">SMH3391-2</strain>
    </source>
</reference>
<evidence type="ECO:0000313" key="2">
    <source>
        <dbReference type="EMBL" id="KAK0630490.1"/>
    </source>
</evidence>
<proteinExistence type="predicted"/>
<feature type="domain" description="DUF6924" evidence="1">
    <location>
        <begin position="209"/>
        <end position="322"/>
    </location>
</feature>
<gene>
    <name evidence="2" type="ORF">B0T17DRAFT_222206</name>
</gene>
<dbReference type="AlphaFoldDB" id="A0AA39XB60"/>
<sequence length="374" mass="40694">MFARASPPSPPPGWTNQQILDLDLEQFAQLSEEDRVLLRSSTRRDPYSPVYRKVNDLDVALQTRNQRPPTPPSFIPPGWTEAQASAALPDFALLDKLSPDDSRLWAAGTVADSAIQAKKNGTLPSSPPAFVPAGWTTEQAICPTFDVLSALSYDDLTRFMQSQAQAATAAATAAATTTATDSNDSISQSNPSPLVQILQRADFPPWGYVIVRTDYSSEARWEKFTQRVLGEMCDAQLDEETGDPADVQRMKDTLEFKLIEDPRLEAVDDDEVRKHFRSMQDQGGIAAGLGLSICLVADKGAVDSAADGSEMPYLVAVDVTEEVVEMGEYGYPGRFKVAAESVLSGLYPKLEMVVSPGSLWAVIDEEGAVWNGDE</sequence>